<dbReference type="GO" id="GO:0016226">
    <property type="term" value="P:iron-sulfur cluster assembly"/>
    <property type="evidence" value="ECO:0007669"/>
    <property type="project" value="UniProtKB-UniRule"/>
</dbReference>
<feature type="chain" id="PRO_5019214584" description="MMS19 nucleotide excision repair protein" evidence="6">
    <location>
        <begin position="24"/>
        <end position="1000"/>
    </location>
</feature>
<dbReference type="AlphaFoldDB" id="A0A409XLB7"/>
<keyword evidence="6" id="KW-0732">Signal</keyword>
<keyword evidence="5" id="KW-0227">DNA damage</keyword>
<evidence type="ECO:0000256" key="2">
    <source>
        <dbReference type="ARBA" id="ARBA00009340"/>
    </source>
</evidence>
<dbReference type="SUPFAM" id="SSF48371">
    <property type="entry name" value="ARM repeat"/>
    <property type="match status" value="1"/>
</dbReference>
<dbReference type="InterPro" id="IPR011989">
    <property type="entry name" value="ARM-like"/>
</dbReference>
<evidence type="ECO:0000256" key="4">
    <source>
        <dbReference type="ARBA" id="ARBA00023242"/>
    </source>
</evidence>
<dbReference type="InterPro" id="IPR024687">
    <property type="entry name" value="MMS19_C"/>
</dbReference>
<comment type="similarity">
    <text evidence="2 5">Belongs to the MET18/MMS19 family.</text>
</comment>
<keyword evidence="5" id="KW-0234">DNA repair</keyword>
<dbReference type="InterPro" id="IPR039920">
    <property type="entry name" value="MMS19"/>
</dbReference>
<dbReference type="GO" id="GO:0005634">
    <property type="term" value="C:nucleus"/>
    <property type="evidence" value="ECO:0007669"/>
    <property type="project" value="UniProtKB-SubCell"/>
</dbReference>
<dbReference type="STRING" id="93625.A0A409XLB7"/>
<feature type="domain" description="MMS19 C-terminal" evidence="7">
    <location>
        <begin position="644"/>
        <end position="877"/>
    </location>
</feature>
<feature type="domain" description="MMS19 C-terminal" evidence="7">
    <location>
        <begin position="884"/>
        <end position="959"/>
    </location>
</feature>
<evidence type="ECO:0000256" key="5">
    <source>
        <dbReference type="RuleBase" id="RU367072"/>
    </source>
</evidence>
<comment type="function">
    <text evidence="5">Key component of the cytosolic iron-sulfur protein assembly (CIA) complex, a multiprotein complex that mediates the incorporation of iron-sulfur cluster into apoproteins specifically involved in DNA metabolism and genomic integrity. In the CIA complex, MMS19 acts as an adapter between early-acting CIA components and a subset of cellular target iron-sulfur proteins.</text>
</comment>
<comment type="subcellular location">
    <subcellularLocation>
        <location evidence="1 5">Nucleus</location>
    </subcellularLocation>
</comment>
<keyword evidence="4 5" id="KW-0539">Nucleus</keyword>
<dbReference type="OrthoDB" id="342900at2759"/>
<feature type="signal peptide" evidence="6">
    <location>
        <begin position="1"/>
        <end position="23"/>
    </location>
</feature>
<dbReference type="InterPro" id="IPR016024">
    <property type="entry name" value="ARM-type_fold"/>
</dbReference>
<dbReference type="GO" id="GO:0006281">
    <property type="term" value="P:DNA repair"/>
    <property type="evidence" value="ECO:0007669"/>
    <property type="project" value="UniProtKB-UniRule"/>
</dbReference>
<dbReference type="PANTHER" id="PTHR12891:SF0">
    <property type="entry name" value="MMS19 NUCLEOTIDE EXCISION REPAIR PROTEIN HOMOLOG"/>
    <property type="match status" value="1"/>
</dbReference>
<dbReference type="Pfam" id="PF12460">
    <property type="entry name" value="MMS19_C"/>
    <property type="match status" value="3"/>
</dbReference>
<dbReference type="GO" id="GO:0051604">
    <property type="term" value="P:protein maturation"/>
    <property type="evidence" value="ECO:0007669"/>
    <property type="project" value="UniProtKB-UniRule"/>
</dbReference>
<evidence type="ECO:0000256" key="3">
    <source>
        <dbReference type="ARBA" id="ARBA00022737"/>
    </source>
</evidence>
<feature type="domain" description="MMS19 C-terminal" evidence="7">
    <location>
        <begin position="451"/>
        <end position="575"/>
    </location>
</feature>
<evidence type="ECO:0000259" key="8">
    <source>
        <dbReference type="Pfam" id="PF14500"/>
    </source>
</evidence>
<comment type="caution">
    <text evidence="9">The sequence shown here is derived from an EMBL/GenBank/DDBJ whole genome shotgun (WGS) entry which is preliminary data.</text>
</comment>
<keyword evidence="10" id="KW-1185">Reference proteome</keyword>
<dbReference type="FunCoup" id="A0A409XLB7">
    <property type="interactions" value="507"/>
</dbReference>
<dbReference type="Gene3D" id="1.25.10.10">
    <property type="entry name" value="Leucine-rich Repeat Variant"/>
    <property type="match status" value="1"/>
</dbReference>
<keyword evidence="3" id="KW-0677">Repeat</keyword>
<organism evidence="9 10">
    <name type="scientific">Psilocybe cyanescens</name>
    <dbReference type="NCBI Taxonomy" id="93625"/>
    <lineage>
        <taxon>Eukaryota</taxon>
        <taxon>Fungi</taxon>
        <taxon>Dikarya</taxon>
        <taxon>Basidiomycota</taxon>
        <taxon>Agaricomycotina</taxon>
        <taxon>Agaricomycetes</taxon>
        <taxon>Agaricomycetidae</taxon>
        <taxon>Agaricales</taxon>
        <taxon>Agaricineae</taxon>
        <taxon>Strophariaceae</taxon>
        <taxon>Psilocybe</taxon>
    </lineage>
</organism>
<protein>
    <recommendedName>
        <fullName evidence="5">MMS19 nucleotide excision repair protein</fullName>
    </recommendedName>
</protein>
<dbReference type="EMBL" id="NHYD01001342">
    <property type="protein sequence ID" value="PPQ91496.1"/>
    <property type="molecule type" value="Genomic_DNA"/>
</dbReference>
<evidence type="ECO:0000256" key="1">
    <source>
        <dbReference type="ARBA" id="ARBA00004123"/>
    </source>
</evidence>
<gene>
    <name evidence="9" type="ORF">CVT25_013753</name>
</gene>
<dbReference type="PANTHER" id="PTHR12891">
    <property type="entry name" value="DNA REPAIR/TRANSCRIPTION PROTEIN MET18/MMS19"/>
    <property type="match status" value="1"/>
</dbReference>
<sequence length="1000" mass="110866">MVTIKPALNGLSTLVLLPTLSSAEALMTIEALILNVKMKAIVQDTRFKVFSIVDSLMAFHRDVLKALGKQFLDGYINLAEGEKDPRNLMVAFAIARVILIEFDISGHVESMFNILFCYFPITFRPPPNDRYGISTDDLRMALRNCLNATPAFGLLAIPVFLEKVSAGSRATKKDTLQTMAVCLPVYGSALARVSSRKLWNALKLEIFQPVDPETEQEALKTTQILVKTIYTDEEASLEHNEDIQGLARDACEECIQILKEPEKSQAKPATKILCTFMLTTPSVARYTISQAVPHLVRLFLSPDEASTRTPILLLLSELIASARDSTTKSSSDVDSPLLPYKDEVLGVFSVGLKLATTRNAALSGLKVLASTKQLLSDEELGFTVHNVDEIIEGDSEELYDSIEPVLEVLTTISEIAPRHVVEQTLPLLSSSLPDKAPTRDDSAGRKKCWQTLTTLSKLCIQGELFEQLVLRLTTKLDLICFPSTQQFLLISADPEPTAAYAHMILKALAQALTTKVKGKHPDVAKYIDRLVPIIFNIFVSSAFFSEEQTTVATEPRLVQVAAEIINLVVQSVPSEWVIFETLMKLSSSNTNFCRKQHLYSIGLSKAIVDGDVSTIAEGFQKAAKSGRLSIFTVLRRPFSIEAPSNYSQKSSIPKERNIVALLSAAVISLYKEARLSLEDVGAFLDMLLNWVLNVADNDMQRAAALHMVSSILNRQVDELSSFLGDKLDAYWNAEVANDGSPLPRRIWAIKSWIWLLILYQITKALLVRKHPLATTFTERLYDAFGDETIGWEAAKAIGQIPSPDTVLTKANHAEVKILYVQKYVVSFISGIWNDAVLITTTDPTRQTAALVALTSLIKSIPRAAYVHEMPSVYPPLLDHTIHINLIPLLLRGLDLPDADIRSNIIDTFLAAAEGETPEKSLVAEHSVTLVNNMLKNCTINDILSTRVRISALRYLAVLPNIVRYDVLHPHKAIVLRELAKVLDDPKRSVRREAVHARTIW</sequence>
<evidence type="ECO:0000256" key="6">
    <source>
        <dbReference type="SAM" id="SignalP"/>
    </source>
</evidence>
<evidence type="ECO:0000313" key="10">
    <source>
        <dbReference type="Proteomes" id="UP000283269"/>
    </source>
</evidence>
<evidence type="ECO:0000259" key="7">
    <source>
        <dbReference type="Pfam" id="PF12460"/>
    </source>
</evidence>
<proteinExistence type="inferred from homology"/>
<evidence type="ECO:0000313" key="9">
    <source>
        <dbReference type="EMBL" id="PPQ91496.1"/>
    </source>
</evidence>
<dbReference type="Proteomes" id="UP000283269">
    <property type="component" value="Unassembled WGS sequence"/>
</dbReference>
<name>A0A409XLB7_PSICY</name>
<accession>A0A409XLB7</accession>
<dbReference type="GO" id="GO:0097361">
    <property type="term" value="C:cytosolic [4Fe-4S] assembly targeting complex"/>
    <property type="evidence" value="ECO:0007669"/>
    <property type="project" value="UniProtKB-UniRule"/>
</dbReference>
<dbReference type="Pfam" id="PF14500">
    <property type="entry name" value="MMS19_N"/>
    <property type="match status" value="1"/>
</dbReference>
<dbReference type="InterPro" id="IPR029240">
    <property type="entry name" value="MMS19_N"/>
</dbReference>
<dbReference type="InParanoid" id="A0A409XLB7"/>
<reference evidence="9 10" key="1">
    <citation type="journal article" date="2018" name="Evol. Lett.">
        <title>Horizontal gene cluster transfer increased hallucinogenic mushroom diversity.</title>
        <authorList>
            <person name="Reynolds H.T."/>
            <person name="Vijayakumar V."/>
            <person name="Gluck-Thaler E."/>
            <person name="Korotkin H.B."/>
            <person name="Matheny P.B."/>
            <person name="Slot J.C."/>
        </authorList>
    </citation>
    <scope>NUCLEOTIDE SEQUENCE [LARGE SCALE GENOMIC DNA]</scope>
    <source>
        <strain evidence="9 10">2631</strain>
    </source>
</reference>
<feature type="domain" description="MMS19 N-terminal" evidence="8">
    <location>
        <begin position="3"/>
        <end position="208"/>
    </location>
</feature>